<evidence type="ECO:0000256" key="1">
    <source>
        <dbReference type="ARBA" id="ARBA00001772"/>
    </source>
</evidence>
<evidence type="ECO:0000256" key="4">
    <source>
        <dbReference type="ARBA" id="ARBA00013035"/>
    </source>
</evidence>
<dbReference type="GO" id="GO:0006508">
    <property type="term" value="P:proteolysis"/>
    <property type="evidence" value="ECO:0007669"/>
    <property type="project" value="UniProtKB-KW"/>
</dbReference>
<reference evidence="13 14" key="1">
    <citation type="submission" date="2019-11" db="EMBL/GenBank/DDBJ databases">
        <title>Caenimonas koreensis gen. nov., sp. nov., isolated from activated sludge.</title>
        <authorList>
            <person name="Seung H.R."/>
        </authorList>
    </citation>
    <scope>NUCLEOTIDE SEQUENCE [LARGE SCALE GENOMIC DNA]</scope>
    <source>
        <strain evidence="13 14">EMB320</strain>
    </source>
</reference>
<keyword evidence="10" id="KW-0346">Stress response</keyword>
<dbReference type="AlphaFoldDB" id="A0A844B8X2"/>
<dbReference type="InterPro" id="IPR036034">
    <property type="entry name" value="PDZ_sf"/>
</dbReference>
<keyword evidence="9" id="KW-0720">Serine protease</keyword>
<dbReference type="GO" id="GO:0042597">
    <property type="term" value="C:periplasmic space"/>
    <property type="evidence" value="ECO:0007669"/>
    <property type="project" value="UniProtKB-SubCell"/>
</dbReference>
<keyword evidence="8" id="KW-0378">Hydrolase</keyword>
<comment type="similarity">
    <text evidence="3">Belongs to the peptidase S1C family.</text>
</comment>
<keyword evidence="14" id="KW-1185">Reference proteome</keyword>
<comment type="caution">
    <text evidence="13">The sequence shown here is derived from an EMBL/GenBank/DDBJ whole genome shotgun (WGS) entry which is preliminary data.</text>
</comment>
<evidence type="ECO:0000256" key="6">
    <source>
        <dbReference type="ARBA" id="ARBA00022670"/>
    </source>
</evidence>
<organism evidence="13 14">
    <name type="scientific">Caenimonas koreensis DSM 17982</name>
    <dbReference type="NCBI Taxonomy" id="1121255"/>
    <lineage>
        <taxon>Bacteria</taxon>
        <taxon>Pseudomonadati</taxon>
        <taxon>Pseudomonadota</taxon>
        <taxon>Betaproteobacteria</taxon>
        <taxon>Burkholderiales</taxon>
        <taxon>Comamonadaceae</taxon>
        <taxon>Caenimonas</taxon>
    </lineage>
</organism>
<feature type="domain" description="PDZ" evidence="12">
    <location>
        <begin position="281"/>
        <end position="364"/>
    </location>
</feature>
<gene>
    <name evidence="13" type="ORF">GHT07_11500</name>
</gene>
<dbReference type="EC" id="3.4.21.107" evidence="4"/>
<dbReference type="PANTHER" id="PTHR22939">
    <property type="entry name" value="SERINE PROTEASE FAMILY S1C HTRA-RELATED"/>
    <property type="match status" value="1"/>
</dbReference>
<proteinExistence type="inferred from homology"/>
<dbReference type="InterPro" id="IPR009003">
    <property type="entry name" value="Peptidase_S1_PA"/>
</dbReference>
<dbReference type="InterPro" id="IPR001478">
    <property type="entry name" value="PDZ"/>
</dbReference>
<dbReference type="SMART" id="SM00228">
    <property type="entry name" value="PDZ"/>
    <property type="match status" value="2"/>
</dbReference>
<dbReference type="InterPro" id="IPR001940">
    <property type="entry name" value="Peptidase_S1C"/>
</dbReference>
<dbReference type="SUPFAM" id="SSF50156">
    <property type="entry name" value="PDZ domain-like"/>
    <property type="match status" value="2"/>
</dbReference>
<feature type="domain" description="PDZ" evidence="12">
    <location>
        <begin position="379"/>
        <end position="465"/>
    </location>
</feature>
<evidence type="ECO:0000256" key="9">
    <source>
        <dbReference type="ARBA" id="ARBA00022825"/>
    </source>
</evidence>
<protein>
    <recommendedName>
        <fullName evidence="5">Probable periplasmic serine endoprotease DegP-like</fullName>
        <ecNumber evidence="4">3.4.21.107</ecNumber>
    </recommendedName>
    <alternativeName>
        <fullName evidence="11">Protease Do</fullName>
    </alternativeName>
</protein>
<evidence type="ECO:0000313" key="14">
    <source>
        <dbReference type="Proteomes" id="UP000487350"/>
    </source>
</evidence>
<evidence type="ECO:0000256" key="5">
    <source>
        <dbReference type="ARBA" id="ARBA00013958"/>
    </source>
</evidence>
<dbReference type="SUPFAM" id="SSF50494">
    <property type="entry name" value="Trypsin-like serine proteases"/>
    <property type="match status" value="1"/>
</dbReference>
<dbReference type="EMBL" id="WJBU01000010">
    <property type="protein sequence ID" value="MRD47906.1"/>
    <property type="molecule type" value="Genomic_DNA"/>
</dbReference>
<comment type="subcellular location">
    <subcellularLocation>
        <location evidence="2">Periplasm</location>
    </subcellularLocation>
</comment>
<evidence type="ECO:0000259" key="12">
    <source>
        <dbReference type="PROSITE" id="PS50106"/>
    </source>
</evidence>
<comment type="catalytic activity">
    <reaction evidence="1">
        <text>Acts on substrates that are at least partially unfolded. The cleavage site P1 residue is normally between a pair of hydrophobic residues, such as Val-|-Val.</text>
        <dbReference type="EC" id="3.4.21.107"/>
    </reaction>
</comment>
<dbReference type="Pfam" id="PF13365">
    <property type="entry name" value="Trypsin_2"/>
    <property type="match status" value="1"/>
</dbReference>
<dbReference type="PANTHER" id="PTHR22939:SF130">
    <property type="entry name" value="PERIPLASMIC SERINE ENDOPROTEASE DEGP-LIKE-RELATED"/>
    <property type="match status" value="1"/>
</dbReference>
<evidence type="ECO:0000256" key="8">
    <source>
        <dbReference type="ARBA" id="ARBA00022801"/>
    </source>
</evidence>
<dbReference type="Proteomes" id="UP000487350">
    <property type="component" value="Unassembled WGS sequence"/>
</dbReference>
<dbReference type="GO" id="GO:0004252">
    <property type="term" value="F:serine-type endopeptidase activity"/>
    <property type="evidence" value="ECO:0007669"/>
    <property type="project" value="InterPro"/>
</dbReference>
<dbReference type="InterPro" id="IPR041489">
    <property type="entry name" value="PDZ_6"/>
</dbReference>
<name>A0A844B8X2_9BURK</name>
<evidence type="ECO:0000256" key="11">
    <source>
        <dbReference type="ARBA" id="ARBA00032850"/>
    </source>
</evidence>
<evidence type="ECO:0000256" key="3">
    <source>
        <dbReference type="ARBA" id="ARBA00010541"/>
    </source>
</evidence>
<evidence type="ECO:0000256" key="2">
    <source>
        <dbReference type="ARBA" id="ARBA00004418"/>
    </source>
</evidence>
<accession>A0A844B8X2</accession>
<dbReference type="Gene3D" id="2.30.42.10">
    <property type="match status" value="2"/>
</dbReference>
<dbReference type="InterPro" id="IPR043504">
    <property type="entry name" value="Peptidase_S1_PA_chymotrypsin"/>
</dbReference>
<dbReference type="OrthoDB" id="8520726at2"/>
<evidence type="ECO:0000313" key="13">
    <source>
        <dbReference type="EMBL" id="MRD47906.1"/>
    </source>
</evidence>
<dbReference type="PRINTS" id="PR00834">
    <property type="entry name" value="PROTEASES2C"/>
</dbReference>
<dbReference type="Pfam" id="PF17820">
    <property type="entry name" value="PDZ_6"/>
    <property type="match status" value="1"/>
</dbReference>
<evidence type="ECO:0000256" key="10">
    <source>
        <dbReference type="ARBA" id="ARBA00023016"/>
    </source>
</evidence>
<keyword evidence="6" id="KW-0645">Protease</keyword>
<dbReference type="Pfam" id="PF13180">
    <property type="entry name" value="PDZ_2"/>
    <property type="match status" value="1"/>
</dbReference>
<dbReference type="Gene3D" id="2.40.10.10">
    <property type="entry name" value="Trypsin-like serine proteases"/>
    <property type="match status" value="2"/>
</dbReference>
<sequence>MATDKTRTDSAAMACAMTRPAQPAACAHPARSRAAAPVMLLVIALCSLLASPLARAADRADTAANLCTLDLDTPRRPRDFTAAAAAIAPAVVTIVVVRERSGETSAERAYSSGFVIDADGYIVGAAHAVRSAGQTWVVLADGRTFRARVAGLDRRSDVSLLKIETRGLPVVQAAPRPVCTGEWVASLGTPFGFDYSVNAGIVSAFPRYLPGSNGVGMIQTDVAMNPGSSGGPLFNARGHVVGMSSMVYSDTGMFLGVSFAVPVARVLQVVGELKQRGHVRTATIGAHLQGVSAGLATAFGLDRPRGGIVVDVLGDGPAARAGVRSGDIVLAINGVAAGSWADIEEGIAASAVGAELSLTIWRDRSERTIALRTAALPPDMPLQSSQPHTPLPRLGLSLDTARRAAMQAGLYVESVAGPALVAGVEPGDRIVAVNGIAVDDAAAFDAALSRVGNVPVVALLVARADALVYLPVTRSEP</sequence>
<dbReference type="PROSITE" id="PS50106">
    <property type="entry name" value="PDZ"/>
    <property type="match status" value="2"/>
</dbReference>
<keyword evidence="7" id="KW-0574">Periplasm</keyword>
<evidence type="ECO:0000256" key="7">
    <source>
        <dbReference type="ARBA" id="ARBA00022764"/>
    </source>
</evidence>